<dbReference type="Proteomes" id="UP000688947">
    <property type="component" value="Unassembled WGS sequence"/>
</dbReference>
<accession>A0A8T1UDK7</accession>
<reference evidence="1" key="1">
    <citation type="submission" date="2021-01" db="EMBL/GenBank/DDBJ databases">
        <title>Phytophthora aleatoria, a newly-described species from Pinus radiata is distinct from Phytophthora cactorum isolates based on comparative genomics.</title>
        <authorList>
            <person name="Mcdougal R."/>
            <person name="Panda P."/>
            <person name="Williams N."/>
            <person name="Studholme D.J."/>
        </authorList>
    </citation>
    <scope>NUCLEOTIDE SEQUENCE</scope>
    <source>
        <strain evidence="1">NZFS 3830</strain>
    </source>
</reference>
<proteinExistence type="predicted"/>
<dbReference type="EMBL" id="JAENGZ010000369">
    <property type="protein sequence ID" value="KAG6960882.1"/>
    <property type="molecule type" value="Genomic_DNA"/>
</dbReference>
<comment type="caution">
    <text evidence="1">The sequence shown here is derived from an EMBL/GenBank/DDBJ whole genome shotgun (WGS) entry which is preliminary data.</text>
</comment>
<dbReference type="AlphaFoldDB" id="A0A8T1UDK7"/>
<evidence type="ECO:0000313" key="2">
    <source>
        <dbReference type="Proteomes" id="UP000688947"/>
    </source>
</evidence>
<name>A0A8T1UDK7_9STRA</name>
<evidence type="ECO:0000313" key="1">
    <source>
        <dbReference type="EMBL" id="KAG6960882.1"/>
    </source>
</evidence>
<sequence length="66" mass="7496">MVLDAHLQTLPQATGFTTSVVFVFCSPDPAAWKTLTEMLIEYAPLDEVWLREERTIVKREPDTSEA</sequence>
<protein>
    <submittedName>
        <fullName evidence="1">Uncharacterized protein</fullName>
    </submittedName>
</protein>
<organism evidence="1 2">
    <name type="scientific">Phytophthora cactorum</name>
    <dbReference type="NCBI Taxonomy" id="29920"/>
    <lineage>
        <taxon>Eukaryota</taxon>
        <taxon>Sar</taxon>
        <taxon>Stramenopiles</taxon>
        <taxon>Oomycota</taxon>
        <taxon>Peronosporomycetes</taxon>
        <taxon>Peronosporales</taxon>
        <taxon>Peronosporaceae</taxon>
        <taxon>Phytophthora</taxon>
    </lineage>
</organism>
<gene>
    <name evidence="1" type="ORF">JG687_00008000</name>
</gene>